<proteinExistence type="predicted"/>
<evidence type="ECO:0000313" key="3">
    <source>
        <dbReference type="Proteomes" id="UP001431313"/>
    </source>
</evidence>
<keyword evidence="3" id="KW-1185">Reference proteome</keyword>
<accession>A0ABT2CBE8</accession>
<gene>
    <name evidence="2" type="ORF">NX801_03410</name>
</gene>
<comment type="caution">
    <text evidence="2">The sequence shown here is derived from an EMBL/GenBank/DDBJ whole genome shotgun (WGS) entry which is preliminary data.</text>
</comment>
<sequence length="32" mass="3244">MCNGVVGLEDTGQPLPEGVVVSPHRPAVRAAS</sequence>
<feature type="region of interest" description="Disordered" evidence="1">
    <location>
        <begin position="1"/>
        <end position="32"/>
    </location>
</feature>
<dbReference type="InterPro" id="IPR046041">
    <property type="entry name" value="DUF5999"/>
</dbReference>
<dbReference type="EMBL" id="JANUGQ010000002">
    <property type="protein sequence ID" value="MCS0634722.1"/>
    <property type="molecule type" value="Genomic_DNA"/>
</dbReference>
<dbReference type="Pfam" id="PF19462">
    <property type="entry name" value="DUF5999"/>
    <property type="match status" value="1"/>
</dbReference>
<name>A0ABT2CBE8_9ACTN</name>
<protein>
    <submittedName>
        <fullName evidence="2">DUF5999 family protein</fullName>
    </submittedName>
</protein>
<organism evidence="2 3">
    <name type="scientific">Streptomyces pyxinae</name>
    <dbReference type="NCBI Taxonomy" id="2970734"/>
    <lineage>
        <taxon>Bacteria</taxon>
        <taxon>Bacillati</taxon>
        <taxon>Actinomycetota</taxon>
        <taxon>Actinomycetes</taxon>
        <taxon>Kitasatosporales</taxon>
        <taxon>Streptomycetaceae</taxon>
        <taxon>Streptomyces</taxon>
    </lineage>
</organism>
<dbReference type="Proteomes" id="UP001431313">
    <property type="component" value="Unassembled WGS sequence"/>
</dbReference>
<evidence type="ECO:0000256" key="1">
    <source>
        <dbReference type="SAM" id="MobiDB-lite"/>
    </source>
</evidence>
<evidence type="ECO:0000313" key="2">
    <source>
        <dbReference type="EMBL" id="MCS0634722.1"/>
    </source>
</evidence>
<reference evidence="2" key="1">
    <citation type="submission" date="2022-08" db="EMBL/GenBank/DDBJ databases">
        <authorList>
            <person name="Somphong A."/>
            <person name="Phongsopitanun W."/>
        </authorList>
    </citation>
    <scope>NUCLEOTIDE SEQUENCE</scope>
    <source>
        <strain evidence="2">LP05-1</strain>
    </source>
</reference>